<dbReference type="InterPro" id="IPR050312">
    <property type="entry name" value="IolE/XylAMocC-like"/>
</dbReference>
<evidence type="ECO:0000313" key="2">
    <source>
        <dbReference type="EMBL" id="TWJ12913.1"/>
    </source>
</evidence>
<dbReference type="OrthoDB" id="5182842at2"/>
<reference evidence="2 3" key="1">
    <citation type="journal article" date="2013" name="Stand. Genomic Sci.">
        <title>Genomic Encyclopedia of Type Strains, Phase I: The one thousand microbial genomes (KMG-I) project.</title>
        <authorList>
            <person name="Kyrpides N.C."/>
            <person name="Woyke T."/>
            <person name="Eisen J.A."/>
            <person name="Garrity G."/>
            <person name="Lilburn T.G."/>
            <person name="Beck B.J."/>
            <person name="Whitman W.B."/>
            <person name="Hugenholtz P."/>
            <person name="Klenk H.P."/>
        </authorList>
    </citation>
    <scope>NUCLEOTIDE SEQUENCE [LARGE SCALE GENOMIC DNA]</scope>
    <source>
        <strain evidence="2 3">DSM 45044</strain>
    </source>
</reference>
<dbReference type="GO" id="GO:0016853">
    <property type="term" value="F:isomerase activity"/>
    <property type="evidence" value="ECO:0007669"/>
    <property type="project" value="UniProtKB-KW"/>
</dbReference>
<gene>
    <name evidence="2" type="ORF">LX16_3680</name>
</gene>
<dbReference type="AlphaFoldDB" id="A0A562V4W1"/>
<protein>
    <submittedName>
        <fullName evidence="2">Sugar phosphate isomerase/epimerase</fullName>
    </submittedName>
</protein>
<dbReference type="RefSeq" id="WP_147140391.1">
    <property type="nucleotide sequence ID" value="NZ_BAABIJ010000002.1"/>
</dbReference>
<dbReference type="SUPFAM" id="SSF51658">
    <property type="entry name" value="Xylose isomerase-like"/>
    <property type="match status" value="1"/>
</dbReference>
<dbReference type="Gene3D" id="3.20.20.150">
    <property type="entry name" value="Divalent-metal-dependent TIM barrel enzymes"/>
    <property type="match status" value="1"/>
</dbReference>
<feature type="domain" description="Xylose isomerase-like TIM barrel" evidence="1">
    <location>
        <begin position="30"/>
        <end position="217"/>
    </location>
</feature>
<keyword evidence="2" id="KW-0413">Isomerase</keyword>
<comment type="caution">
    <text evidence="2">The sequence shown here is derived from an EMBL/GenBank/DDBJ whole genome shotgun (WGS) entry which is preliminary data.</text>
</comment>
<accession>A0A562V4W1</accession>
<evidence type="ECO:0000313" key="3">
    <source>
        <dbReference type="Proteomes" id="UP000321617"/>
    </source>
</evidence>
<evidence type="ECO:0000259" key="1">
    <source>
        <dbReference type="Pfam" id="PF01261"/>
    </source>
</evidence>
<dbReference type="InterPro" id="IPR036237">
    <property type="entry name" value="Xyl_isomerase-like_sf"/>
</dbReference>
<keyword evidence="3" id="KW-1185">Reference proteome</keyword>
<proteinExistence type="predicted"/>
<organism evidence="2 3">
    <name type="scientific">Stackebrandtia albiflava</name>
    <dbReference type="NCBI Taxonomy" id="406432"/>
    <lineage>
        <taxon>Bacteria</taxon>
        <taxon>Bacillati</taxon>
        <taxon>Actinomycetota</taxon>
        <taxon>Actinomycetes</taxon>
        <taxon>Glycomycetales</taxon>
        <taxon>Glycomycetaceae</taxon>
        <taxon>Stackebrandtia</taxon>
    </lineage>
</organism>
<dbReference type="PANTHER" id="PTHR12110">
    <property type="entry name" value="HYDROXYPYRUVATE ISOMERASE"/>
    <property type="match status" value="1"/>
</dbReference>
<dbReference type="PANTHER" id="PTHR12110:SF41">
    <property type="entry name" value="INOSOSE DEHYDRATASE"/>
    <property type="match status" value="1"/>
</dbReference>
<dbReference type="Pfam" id="PF01261">
    <property type="entry name" value="AP_endonuc_2"/>
    <property type="match status" value="1"/>
</dbReference>
<dbReference type="Proteomes" id="UP000321617">
    <property type="component" value="Unassembled WGS sequence"/>
</dbReference>
<dbReference type="InterPro" id="IPR013022">
    <property type="entry name" value="Xyl_isomerase-like_TIM-brl"/>
</dbReference>
<dbReference type="EMBL" id="VLLL01000006">
    <property type="protein sequence ID" value="TWJ12913.1"/>
    <property type="molecule type" value="Genomic_DNA"/>
</dbReference>
<name>A0A562V4W1_9ACTN</name>
<sequence length="250" mass="26798">MSATPSPSEPSVQLYSVRDSFADRPVETLRRLHDIGFRQIEAFGITERHTDIRRALDDTGTTCPTAHAGLLDGDPAEAFRAATDLGVHTVIQPFSEPDLWKTVDDIGRIADALNALAPQAASHGLRLGYHNHWWELQTRFDGRTGLDVLADRLDPAVVLEIDVYWATAGGEPAADLLRRLGDRVVAVHVKDGGLALDGSGQAPAGEGVVPLPEILAAAGSALRVVEFDSYDGDVFEGIAAGLRYLRGSVS</sequence>